<dbReference type="Pfam" id="PF02545">
    <property type="entry name" value="Maf"/>
    <property type="match status" value="1"/>
</dbReference>
<dbReference type="SUPFAM" id="SSF52972">
    <property type="entry name" value="ITPase-like"/>
    <property type="match status" value="1"/>
</dbReference>
<accession>A0A0D2ATC8</accession>
<protein>
    <submittedName>
        <fullName evidence="4">Septum formation protein Maf</fullName>
    </submittedName>
</protein>
<organism evidence="4 5">
    <name type="scientific">Exophiala oligosperma</name>
    <dbReference type="NCBI Taxonomy" id="215243"/>
    <lineage>
        <taxon>Eukaryota</taxon>
        <taxon>Fungi</taxon>
        <taxon>Dikarya</taxon>
        <taxon>Ascomycota</taxon>
        <taxon>Pezizomycotina</taxon>
        <taxon>Eurotiomycetes</taxon>
        <taxon>Chaetothyriomycetidae</taxon>
        <taxon>Chaetothyriales</taxon>
        <taxon>Herpotrichiellaceae</taxon>
        <taxon>Exophiala</taxon>
    </lineage>
</organism>
<reference evidence="4 5" key="1">
    <citation type="submission" date="2015-01" db="EMBL/GenBank/DDBJ databases">
        <title>The Genome Sequence of Exophiala oligosperma CBS72588.</title>
        <authorList>
            <consortium name="The Broad Institute Genomics Platform"/>
            <person name="Cuomo C."/>
            <person name="de Hoog S."/>
            <person name="Gorbushina A."/>
            <person name="Stielow B."/>
            <person name="Teixiera M."/>
            <person name="Abouelleil A."/>
            <person name="Chapman S.B."/>
            <person name="Priest M."/>
            <person name="Young S.K."/>
            <person name="Wortman J."/>
            <person name="Nusbaum C."/>
            <person name="Birren B."/>
        </authorList>
    </citation>
    <scope>NUCLEOTIDE SEQUENCE [LARGE SCALE GENOMIC DNA]</scope>
    <source>
        <strain evidence="4 5">CBS 72588</strain>
    </source>
</reference>
<dbReference type="Gene3D" id="3.90.950.10">
    <property type="match status" value="1"/>
</dbReference>
<keyword evidence="5" id="KW-1185">Reference proteome</keyword>
<evidence type="ECO:0000256" key="3">
    <source>
        <dbReference type="SAM" id="MobiDB-lite"/>
    </source>
</evidence>
<dbReference type="HOGENOM" id="CLU_040416_0_2_1"/>
<evidence type="ECO:0000256" key="2">
    <source>
        <dbReference type="ARBA" id="ARBA00022801"/>
    </source>
</evidence>
<feature type="compositionally biased region" description="Low complexity" evidence="3">
    <location>
        <begin position="20"/>
        <end position="42"/>
    </location>
</feature>
<dbReference type="NCBIfam" id="TIGR00172">
    <property type="entry name" value="maf"/>
    <property type="match status" value="1"/>
</dbReference>
<evidence type="ECO:0000313" key="4">
    <source>
        <dbReference type="EMBL" id="KIW43091.1"/>
    </source>
</evidence>
<dbReference type="AlphaFoldDB" id="A0A0D2ATC8"/>
<dbReference type="EMBL" id="KN847335">
    <property type="protein sequence ID" value="KIW43091.1"/>
    <property type="molecule type" value="Genomic_DNA"/>
</dbReference>
<dbReference type="STRING" id="215243.A0A0D2ATC8"/>
<dbReference type="HAMAP" id="MF_00528">
    <property type="entry name" value="Maf"/>
    <property type="match status" value="1"/>
</dbReference>
<sequence length="285" mass="31015">MTDKKEPVSTDAPPSYEALSIPPEAQSQPQSQSQSSPQPGGPRRLRPPPPLDIPALNILRGRRVILASQSPRRRALLAQIGLTQVETIPSNFAENLPHTLSPWEYVSATATQKALSVYRTSIQDESKPEPALIIAADTIVVSAMGEILEKPRSEAHHIKMLQGLRDTGTHRVYTAVALIAPLASARDPGYALETGTEETIVKFDPEISDELLLAYVRTREGADKAGGYGIQGTGAILVEKIEGSFDNVVGLPLRLTLKLMEKVMMKADDDDHLGDEDLLAEEEEE</sequence>
<dbReference type="InterPro" id="IPR029001">
    <property type="entry name" value="ITPase-like_fam"/>
</dbReference>
<keyword evidence="2" id="KW-0378">Hydrolase</keyword>
<name>A0A0D2ATC8_9EURO</name>
<evidence type="ECO:0000313" key="5">
    <source>
        <dbReference type="Proteomes" id="UP000053342"/>
    </source>
</evidence>
<dbReference type="GO" id="GO:0047429">
    <property type="term" value="F:nucleoside triphosphate diphosphatase activity"/>
    <property type="evidence" value="ECO:0007669"/>
    <property type="project" value="InterPro"/>
</dbReference>
<dbReference type="GeneID" id="27356310"/>
<gene>
    <name evidence="4" type="ORF">PV06_04236</name>
</gene>
<feature type="region of interest" description="Disordered" evidence="3">
    <location>
        <begin position="1"/>
        <end position="53"/>
    </location>
</feature>
<dbReference type="InterPro" id="IPR003697">
    <property type="entry name" value="Maf-like"/>
</dbReference>
<dbReference type="OrthoDB" id="10267058at2759"/>
<dbReference type="PANTHER" id="PTHR43213">
    <property type="entry name" value="BIFUNCTIONAL DTTP/UTP PYROPHOSPHATASE/METHYLTRANSFERASE PROTEIN-RELATED"/>
    <property type="match status" value="1"/>
</dbReference>
<comment type="cofactor">
    <cofactor evidence="1">
        <name>a divalent metal cation</name>
        <dbReference type="ChEBI" id="CHEBI:60240"/>
    </cofactor>
</comment>
<evidence type="ECO:0000256" key="1">
    <source>
        <dbReference type="ARBA" id="ARBA00001968"/>
    </source>
</evidence>
<dbReference type="PANTHER" id="PTHR43213:SF5">
    <property type="entry name" value="BIFUNCTIONAL DTTP_UTP PYROPHOSPHATASE_METHYLTRANSFERASE PROTEIN-RELATED"/>
    <property type="match status" value="1"/>
</dbReference>
<dbReference type="VEuPathDB" id="FungiDB:PV06_04236"/>
<dbReference type="CDD" id="cd00555">
    <property type="entry name" value="Maf"/>
    <property type="match status" value="1"/>
</dbReference>
<dbReference type="Proteomes" id="UP000053342">
    <property type="component" value="Unassembled WGS sequence"/>
</dbReference>
<dbReference type="RefSeq" id="XP_016263307.1">
    <property type="nucleotide sequence ID" value="XM_016405101.1"/>
</dbReference>
<proteinExistence type="inferred from homology"/>